<proteinExistence type="predicted"/>
<evidence type="ECO:0000313" key="2">
    <source>
        <dbReference type="Proteomes" id="UP000770330"/>
    </source>
</evidence>
<name>A0A930KVU9_9MICC</name>
<dbReference type="Proteomes" id="UP000770330">
    <property type="component" value="Unassembled WGS sequence"/>
</dbReference>
<comment type="caution">
    <text evidence="1">The sequence shown here is derived from an EMBL/GenBank/DDBJ whole genome shotgun (WGS) entry which is preliminary data.</text>
</comment>
<sequence length="249" mass="27531">MTASPILIPAIGAERASWLGLADISEIMPQGWSLAGGSMMRLLAAERSYAGSRSTHDIDVILDIRASRAYVRQFHEALSNAGFSIAGFNASGQNHRWVRGEAQIDILIPSGQSEAARTYEYPGFGRLLETRGAQFGLERTRKASVLCADRQFTVNVPDGLGALYEKVSALLNNGDSDKSRHFRDIILLSSVLNSQERRDIPTLSGKQIYRLHDGVSRSVHEYTGIISDHELEVASRLENYLEKLLKDRS</sequence>
<evidence type="ECO:0000313" key="1">
    <source>
        <dbReference type="EMBL" id="MBF1657935.1"/>
    </source>
</evidence>
<dbReference type="EMBL" id="JABZXO010000026">
    <property type="protein sequence ID" value="MBF1657935.1"/>
    <property type="molecule type" value="Genomic_DNA"/>
</dbReference>
<protein>
    <submittedName>
        <fullName evidence="1">Uncharacterized protein</fullName>
    </submittedName>
</protein>
<accession>A0A930KVU9</accession>
<reference evidence="1" key="1">
    <citation type="submission" date="2020-04" db="EMBL/GenBank/DDBJ databases">
        <title>Deep metagenomics examines the oral microbiome during advanced dental caries in children, revealing novel taxa and co-occurrences with host molecules.</title>
        <authorList>
            <person name="Baker J.L."/>
            <person name="Morton J.T."/>
            <person name="Dinis M."/>
            <person name="Alvarez R."/>
            <person name="Tran N.C."/>
            <person name="Knight R."/>
            <person name="Edlund A."/>
        </authorList>
    </citation>
    <scope>NUCLEOTIDE SEQUENCE</scope>
    <source>
        <strain evidence="1">JCVI_39_bin.18</strain>
    </source>
</reference>
<dbReference type="AlphaFoldDB" id="A0A930KVU9"/>
<dbReference type="GeneID" id="61437232"/>
<dbReference type="RefSeq" id="WP_005509213.1">
    <property type="nucleotide sequence ID" value="NZ_CALGWT010000019.1"/>
</dbReference>
<gene>
    <name evidence="1" type="ORF">HXO61_08430</name>
</gene>
<organism evidence="1 2">
    <name type="scientific">Rothia mucilaginosa</name>
    <dbReference type="NCBI Taxonomy" id="43675"/>
    <lineage>
        <taxon>Bacteria</taxon>
        <taxon>Bacillati</taxon>
        <taxon>Actinomycetota</taxon>
        <taxon>Actinomycetes</taxon>
        <taxon>Micrococcales</taxon>
        <taxon>Micrococcaceae</taxon>
        <taxon>Rothia</taxon>
    </lineage>
</organism>